<proteinExistence type="predicted"/>
<dbReference type="Proteomes" id="UP000649604">
    <property type="component" value="Unassembled WGS sequence"/>
</dbReference>
<dbReference type="AlphaFoldDB" id="A0A9D5JTM2"/>
<reference evidence="1" key="1">
    <citation type="submission" date="2019-11" db="EMBL/GenBank/DDBJ databases">
        <title>Microbial mats filling the niche in hypersaline microbial mats.</title>
        <authorList>
            <person name="Wong H.L."/>
            <person name="Macleod F.I."/>
            <person name="White R.A. III"/>
            <person name="Burns B.P."/>
        </authorList>
    </citation>
    <scope>NUCLEOTIDE SEQUENCE</scope>
    <source>
        <strain evidence="1">Rbin_158</strain>
    </source>
</reference>
<gene>
    <name evidence="1" type="ORF">GF339_05375</name>
</gene>
<organism evidence="1 2">
    <name type="scientific">candidate division KSB3 bacterium</name>
    <dbReference type="NCBI Taxonomy" id="2044937"/>
    <lineage>
        <taxon>Bacteria</taxon>
        <taxon>candidate division KSB3</taxon>
    </lineage>
</organism>
<comment type="caution">
    <text evidence="1">The sequence shown here is derived from an EMBL/GenBank/DDBJ whole genome shotgun (WGS) entry which is preliminary data.</text>
</comment>
<evidence type="ECO:0000313" key="1">
    <source>
        <dbReference type="EMBL" id="MBD3323993.1"/>
    </source>
</evidence>
<accession>A0A9D5JTM2</accession>
<dbReference type="EMBL" id="WJJP01000169">
    <property type="protein sequence ID" value="MBD3323993.1"/>
    <property type="molecule type" value="Genomic_DNA"/>
</dbReference>
<evidence type="ECO:0000313" key="2">
    <source>
        <dbReference type="Proteomes" id="UP000649604"/>
    </source>
</evidence>
<sequence>MITIRPGIKNDLYVDVAREGHPDIATSVSLDSNTVTVTAQRNLSPAETREFADALRIAADIAENQLVISKEYLKFSASDPS</sequence>
<name>A0A9D5JTM2_9BACT</name>
<protein>
    <submittedName>
        <fullName evidence="1">Uncharacterized protein</fullName>
    </submittedName>
</protein>